<accession>A0A318J039</accession>
<dbReference type="InterPro" id="IPR014710">
    <property type="entry name" value="RmlC-like_jellyroll"/>
</dbReference>
<reference evidence="2 3" key="1">
    <citation type="submission" date="2018-05" db="EMBL/GenBank/DDBJ databases">
        <title>Genomic Encyclopedia of Type Strains, Phase IV (KMG-IV): sequencing the most valuable type-strain genomes for metagenomic binning, comparative biology and taxonomic classification.</title>
        <authorList>
            <person name="Goeker M."/>
        </authorList>
    </citation>
    <scope>NUCLEOTIDE SEQUENCE [LARGE SCALE GENOMIC DNA]</scope>
    <source>
        <strain evidence="2 3">DSM 19792</strain>
    </source>
</reference>
<evidence type="ECO:0000259" key="1">
    <source>
        <dbReference type="Pfam" id="PF07883"/>
    </source>
</evidence>
<dbReference type="Pfam" id="PF07883">
    <property type="entry name" value="Cupin_2"/>
    <property type="match status" value="1"/>
</dbReference>
<sequence>MATPHLHSGEVSNLLAPEGQLLAVPAHALFKDEHLEVILMNLMQGKSLPSHHVHGPITIQCLSGEVQVELQAGPKTMHAGDLLYLAAGLRHAVVAISNTSFLVTIVLLKAVA</sequence>
<dbReference type="Gene3D" id="2.60.120.10">
    <property type="entry name" value="Jelly Rolls"/>
    <property type="match status" value="1"/>
</dbReference>
<dbReference type="RefSeq" id="WP_110257255.1">
    <property type="nucleotide sequence ID" value="NZ_QJKB01000009.1"/>
</dbReference>
<organism evidence="2 3">
    <name type="scientific">Undibacterium pigrum</name>
    <dbReference type="NCBI Taxonomy" id="401470"/>
    <lineage>
        <taxon>Bacteria</taxon>
        <taxon>Pseudomonadati</taxon>
        <taxon>Pseudomonadota</taxon>
        <taxon>Betaproteobacteria</taxon>
        <taxon>Burkholderiales</taxon>
        <taxon>Oxalobacteraceae</taxon>
        <taxon>Undibacterium</taxon>
    </lineage>
</organism>
<name>A0A318J039_9BURK</name>
<dbReference type="SUPFAM" id="SSF51182">
    <property type="entry name" value="RmlC-like cupins"/>
    <property type="match status" value="1"/>
</dbReference>
<evidence type="ECO:0000313" key="3">
    <source>
        <dbReference type="Proteomes" id="UP000247792"/>
    </source>
</evidence>
<feature type="domain" description="Cupin type-2" evidence="1">
    <location>
        <begin position="39"/>
        <end position="103"/>
    </location>
</feature>
<comment type="caution">
    <text evidence="2">The sequence shown here is derived from an EMBL/GenBank/DDBJ whole genome shotgun (WGS) entry which is preliminary data.</text>
</comment>
<dbReference type="OrthoDB" id="8265259at2"/>
<evidence type="ECO:0000313" key="2">
    <source>
        <dbReference type="EMBL" id="PXX40021.1"/>
    </source>
</evidence>
<dbReference type="EMBL" id="QJKB01000009">
    <property type="protein sequence ID" value="PXX40021.1"/>
    <property type="molecule type" value="Genomic_DNA"/>
</dbReference>
<dbReference type="InterPro" id="IPR011051">
    <property type="entry name" value="RmlC_Cupin_sf"/>
</dbReference>
<proteinExistence type="predicted"/>
<keyword evidence="3" id="KW-1185">Reference proteome</keyword>
<dbReference type="Proteomes" id="UP000247792">
    <property type="component" value="Unassembled WGS sequence"/>
</dbReference>
<protein>
    <recommendedName>
        <fullName evidence="1">Cupin type-2 domain-containing protein</fullName>
    </recommendedName>
</protein>
<dbReference type="AlphaFoldDB" id="A0A318J039"/>
<gene>
    <name evidence="2" type="ORF">DFR42_109133</name>
</gene>
<dbReference type="CDD" id="cd02230">
    <property type="entry name" value="cupin_HP0902-like"/>
    <property type="match status" value="1"/>
</dbReference>
<dbReference type="InterPro" id="IPR013096">
    <property type="entry name" value="Cupin_2"/>
</dbReference>